<sequence length="306" mass="33759">MTSKQSSIYSMLRRIVAFLRKESNALSVFIVLNTLQPELERNLDEIDLLKEQQATDIKGLSQQKDALRKTATQKAIEVCKALQLYAQMSDNIVLANEVAYTATDFRKASDNEVDTYLSVIYSAGMRYQSELQEYGVTPNKLPELKTAIDAFKAAIGTPKGGTISRKQITDRMGALFTAEMLIIEKIDLLIDTLKFTNTPLYTEYQDNRKIVYFSSSLMVNSTITDAETGLGLPGVVITFILDGVTVLEKTTGDNGGTNIKSIEPGVYTVQLSKPAYISQTFTISIPGDDLITITATMTKESGTKVK</sequence>
<gene>
    <name evidence="1" type="ordered locus">Palpr_0570</name>
</gene>
<dbReference type="AlphaFoldDB" id="E4T1Y5"/>
<reference evidence="1 2" key="2">
    <citation type="journal article" date="2011" name="Stand. Genomic Sci.">
        <title>Complete genome sequence of Paludibacter propionicigenes type strain (WB4).</title>
        <authorList>
            <person name="Gronow S."/>
            <person name="Munk C."/>
            <person name="Lapidus A."/>
            <person name="Nolan M."/>
            <person name="Lucas S."/>
            <person name="Hammon N."/>
            <person name="Deshpande S."/>
            <person name="Cheng J.F."/>
            <person name="Tapia R."/>
            <person name="Han C."/>
            <person name="Goodwin L."/>
            <person name="Pitluck S."/>
            <person name="Liolios K."/>
            <person name="Ivanova N."/>
            <person name="Mavromatis K."/>
            <person name="Mikhailova N."/>
            <person name="Pati A."/>
            <person name="Chen A."/>
            <person name="Palaniappan K."/>
            <person name="Land M."/>
            <person name="Hauser L."/>
            <person name="Chang Y.J."/>
            <person name="Jeffries C.D."/>
            <person name="Brambilla E."/>
            <person name="Rohde M."/>
            <person name="Goker M."/>
            <person name="Detter J.C."/>
            <person name="Woyke T."/>
            <person name="Bristow J."/>
            <person name="Eisen J.A."/>
            <person name="Markowitz V."/>
            <person name="Hugenholtz P."/>
            <person name="Kyrpides N.C."/>
            <person name="Klenk H.P."/>
        </authorList>
    </citation>
    <scope>NUCLEOTIDE SEQUENCE [LARGE SCALE GENOMIC DNA]</scope>
    <source>
        <strain evidence="2">DSM 17365 / JCM 13257 / WB4</strain>
    </source>
</reference>
<name>E4T1Y5_PALPW</name>
<proteinExistence type="predicted"/>
<dbReference type="EMBL" id="CP002345">
    <property type="protein sequence ID" value="ADQ78729.1"/>
    <property type="molecule type" value="Genomic_DNA"/>
</dbReference>
<dbReference type="Gene3D" id="2.60.40.1120">
    <property type="entry name" value="Carboxypeptidase-like, regulatory domain"/>
    <property type="match status" value="1"/>
</dbReference>
<reference key="1">
    <citation type="submission" date="2010-11" db="EMBL/GenBank/DDBJ databases">
        <title>The complete genome of Paludibacter propionicigenes DSM 17365.</title>
        <authorList>
            <consortium name="US DOE Joint Genome Institute (JGI-PGF)"/>
            <person name="Lucas S."/>
            <person name="Copeland A."/>
            <person name="Lapidus A."/>
            <person name="Bruce D."/>
            <person name="Goodwin L."/>
            <person name="Pitluck S."/>
            <person name="Kyrpides N."/>
            <person name="Mavromatis K."/>
            <person name="Ivanova N."/>
            <person name="Munk A.C."/>
            <person name="Brettin T."/>
            <person name="Detter J.C."/>
            <person name="Han C."/>
            <person name="Tapia R."/>
            <person name="Land M."/>
            <person name="Hauser L."/>
            <person name="Markowitz V."/>
            <person name="Cheng J.-F."/>
            <person name="Hugenholtz P."/>
            <person name="Woyke T."/>
            <person name="Wu D."/>
            <person name="Gronow S."/>
            <person name="Wellnitz S."/>
            <person name="Brambilla E."/>
            <person name="Klenk H.-P."/>
            <person name="Eisen J.A."/>
        </authorList>
    </citation>
    <scope>NUCLEOTIDE SEQUENCE</scope>
    <source>
        <strain>WB4</strain>
    </source>
</reference>
<dbReference type="InterPro" id="IPR013784">
    <property type="entry name" value="Carb-bd-like_fold"/>
</dbReference>
<accession>E4T1Y5</accession>
<dbReference type="HOGENOM" id="CLU_908649_0_0_10"/>
<dbReference type="OrthoDB" id="1116396at2"/>
<dbReference type="GO" id="GO:0030246">
    <property type="term" value="F:carbohydrate binding"/>
    <property type="evidence" value="ECO:0007669"/>
    <property type="project" value="InterPro"/>
</dbReference>
<evidence type="ECO:0000313" key="2">
    <source>
        <dbReference type="Proteomes" id="UP000008718"/>
    </source>
</evidence>
<protein>
    <submittedName>
        <fullName evidence="1">Uncharacterized protein</fullName>
    </submittedName>
</protein>
<dbReference type="KEGG" id="ppn:Palpr_0570"/>
<keyword evidence="2" id="KW-1185">Reference proteome</keyword>
<organism evidence="1 2">
    <name type="scientific">Paludibacter propionicigenes (strain DSM 17365 / JCM 13257 / WB4)</name>
    <dbReference type="NCBI Taxonomy" id="694427"/>
    <lineage>
        <taxon>Bacteria</taxon>
        <taxon>Pseudomonadati</taxon>
        <taxon>Bacteroidota</taxon>
        <taxon>Bacteroidia</taxon>
        <taxon>Bacteroidales</taxon>
        <taxon>Paludibacteraceae</taxon>
        <taxon>Paludibacter</taxon>
    </lineage>
</organism>
<dbReference type="RefSeq" id="WP_013444098.1">
    <property type="nucleotide sequence ID" value="NC_014734.1"/>
</dbReference>
<evidence type="ECO:0000313" key="1">
    <source>
        <dbReference type="EMBL" id="ADQ78729.1"/>
    </source>
</evidence>
<dbReference type="SUPFAM" id="SSF49452">
    <property type="entry name" value="Starch-binding domain-like"/>
    <property type="match status" value="1"/>
</dbReference>
<dbReference type="Proteomes" id="UP000008718">
    <property type="component" value="Chromosome"/>
</dbReference>